<evidence type="ECO:0000313" key="2">
    <source>
        <dbReference type="Proteomes" id="UP000327157"/>
    </source>
</evidence>
<dbReference type="Proteomes" id="UP000327157">
    <property type="component" value="Unassembled WGS sequence"/>
</dbReference>
<protein>
    <submittedName>
        <fullName evidence="1">Uncharacterized protein</fullName>
    </submittedName>
</protein>
<dbReference type="AlphaFoldDB" id="A0A5N5H111"/>
<comment type="caution">
    <text evidence="1">The sequence shown here is derived from an EMBL/GenBank/DDBJ whole genome shotgun (WGS) entry which is preliminary data.</text>
</comment>
<keyword evidence="2" id="KW-1185">Reference proteome</keyword>
<dbReference type="EMBL" id="SMOL01000332">
    <property type="protein sequence ID" value="KAB2620443.1"/>
    <property type="molecule type" value="Genomic_DNA"/>
</dbReference>
<sequence>MEKQALPFASTYFSSSLSSSESLAFARRNFNLEKLDFQEIANSKAWVSCFLTRDLCHRCSTKLAFALSNRWCFDFSFLLITSTRGFVYKGFINGDFYAMTVWD</sequence>
<gene>
    <name evidence="1" type="ORF">D8674_039386</name>
</gene>
<accession>A0A5N5H111</accession>
<organism evidence="1 2">
    <name type="scientific">Pyrus ussuriensis x Pyrus communis</name>
    <dbReference type="NCBI Taxonomy" id="2448454"/>
    <lineage>
        <taxon>Eukaryota</taxon>
        <taxon>Viridiplantae</taxon>
        <taxon>Streptophyta</taxon>
        <taxon>Embryophyta</taxon>
        <taxon>Tracheophyta</taxon>
        <taxon>Spermatophyta</taxon>
        <taxon>Magnoliopsida</taxon>
        <taxon>eudicotyledons</taxon>
        <taxon>Gunneridae</taxon>
        <taxon>Pentapetalae</taxon>
        <taxon>rosids</taxon>
        <taxon>fabids</taxon>
        <taxon>Rosales</taxon>
        <taxon>Rosaceae</taxon>
        <taxon>Amygdaloideae</taxon>
        <taxon>Maleae</taxon>
        <taxon>Pyrus</taxon>
    </lineage>
</organism>
<name>A0A5N5H111_9ROSA</name>
<reference evidence="1 2" key="1">
    <citation type="submission" date="2019-09" db="EMBL/GenBank/DDBJ databases">
        <authorList>
            <person name="Ou C."/>
        </authorList>
    </citation>
    <scope>NUCLEOTIDE SEQUENCE [LARGE SCALE GENOMIC DNA]</scope>
    <source>
        <strain evidence="1">S2</strain>
        <tissue evidence="1">Leaf</tissue>
    </source>
</reference>
<reference evidence="1 2" key="2">
    <citation type="submission" date="2019-11" db="EMBL/GenBank/DDBJ databases">
        <title>A de novo genome assembly of a pear dwarfing rootstock.</title>
        <authorList>
            <person name="Wang F."/>
            <person name="Wang J."/>
            <person name="Li S."/>
            <person name="Zhang Y."/>
            <person name="Fang M."/>
            <person name="Ma L."/>
            <person name="Zhao Y."/>
            <person name="Jiang S."/>
        </authorList>
    </citation>
    <scope>NUCLEOTIDE SEQUENCE [LARGE SCALE GENOMIC DNA]</scope>
    <source>
        <strain evidence="1">S2</strain>
        <tissue evidence="1">Leaf</tissue>
    </source>
</reference>
<evidence type="ECO:0000313" key="1">
    <source>
        <dbReference type="EMBL" id="KAB2620443.1"/>
    </source>
</evidence>
<proteinExistence type="predicted"/>